<organism evidence="2 3">
    <name type="scientific">Liquorilactobacillus ghanensis DSM 18630</name>
    <dbReference type="NCBI Taxonomy" id="1423750"/>
    <lineage>
        <taxon>Bacteria</taxon>
        <taxon>Bacillati</taxon>
        <taxon>Bacillota</taxon>
        <taxon>Bacilli</taxon>
        <taxon>Lactobacillales</taxon>
        <taxon>Lactobacillaceae</taxon>
        <taxon>Liquorilactobacillus</taxon>
    </lineage>
</organism>
<evidence type="ECO:0000313" key="2">
    <source>
        <dbReference type="EMBL" id="KRM06392.1"/>
    </source>
</evidence>
<dbReference type="PATRIC" id="fig|1423750.3.peg.548"/>
<accession>A0A0R1VKP5</accession>
<evidence type="ECO:0000256" key="1">
    <source>
        <dbReference type="SAM" id="Phobius"/>
    </source>
</evidence>
<dbReference type="EMBL" id="AZGB01000015">
    <property type="protein sequence ID" value="KRM06392.1"/>
    <property type="molecule type" value="Genomic_DNA"/>
</dbReference>
<gene>
    <name evidence="2" type="ORF">FC89_GL000532</name>
</gene>
<keyword evidence="1" id="KW-1133">Transmembrane helix</keyword>
<dbReference type="AlphaFoldDB" id="A0A0R1VKP5"/>
<name>A0A0R1VKP5_9LACO</name>
<keyword evidence="1" id="KW-0472">Membrane</keyword>
<dbReference type="Proteomes" id="UP000051451">
    <property type="component" value="Unassembled WGS sequence"/>
</dbReference>
<keyword evidence="1" id="KW-0812">Transmembrane</keyword>
<sequence>MHLIFVFNRRTYVPGAITAIIELPITIIYLYSLITLTKTSLWEWIIVMIIMFVLFISNLKFIHWIMAEAMNKLR</sequence>
<feature type="transmembrane region" description="Helical" evidence="1">
    <location>
        <begin position="12"/>
        <end position="32"/>
    </location>
</feature>
<keyword evidence="3" id="KW-1185">Reference proteome</keyword>
<reference evidence="2 3" key="1">
    <citation type="journal article" date="2015" name="Genome Announc.">
        <title>Expanding the biotechnology potential of lactobacilli through comparative genomics of 213 strains and associated genera.</title>
        <authorList>
            <person name="Sun Z."/>
            <person name="Harris H.M."/>
            <person name="McCann A."/>
            <person name="Guo C."/>
            <person name="Argimon S."/>
            <person name="Zhang W."/>
            <person name="Yang X."/>
            <person name="Jeffery I.B."/>
            <person name="Cooney J.C."/>
            <person name="Kagawa T.F."/>
            <person name="Liu W."/>
            <person name="Song Y."/>
            <person name="Salvetti E."/>
            <person name="Wrobel A."/>
            <person name="Rasinkangas P."/>
            <person name="Parkhill J."/>
            <person name="Rea M.C."/>
            <person name="O'Sullivan O."/>
            <person name="Ritari J."/>
            <person name="Douillard F.P."/>
            <person name="Paul Ross R."/>
            <person name="Yang R."/>
            <person name="Briner A.E."/>
            <person name="Felis G.E."/>
            <person name="de Vos W.M."/>
            <person name="Barrangou R."/>
            <person name="Klaenhammer T.R."/>
            <person name="Caufield P.W."/>
            <person name="Cui Y."/>
            <person name="Zhang H."/>
            <person name="O'Toole P.W."/>
        </authorList>
    </citation>
    <scope>NUCLEOTIDE SEQUENCE [LARGE SCALE GENOMIC DNA]</scope>
    <source>
        <strain evidence="2 3">DSM 18630</strain>
    </source>
</reference>
<evidence type="ECO:0000313" key="3">
    <source>
        <dbReference type="Proteomes" id="UP000051451"/>
    </source>
</evidence>
<proteinExistence type="predicted"/>
<protein>
    <submittedName>
        <fullName evidence="2">Uncharacterized protein</fullName>
    </submittedName>
</protein>
<feature type="transmembrane region" description="Helical" evidence="1">
    <location>
        <begin position="44"/>
        <end position="66"/>
    </location>
</feature>
<comment type="caution">
    <text evidence="2">The sequence shown here is derived from an EMBL/GenBank/DDBJ whole genome shotgun (WGS) entry which is preliminary data.</text>
</comment>